<dbReference type="OrthoDB" id="3795100at2759"/>
<gene>
    <name evidence="2" type="ORF">OCS_03684</name>
</gene>
<name>T5ADY7_OPHSC</name>
<evidence type="ECO:0000313" key="3">
    <source>
        <dbReference type="Proteomes" id="UP000019374"/>
    </source>
</evidence>
<feature type="compositionally biased region" description="Pro residues" evidence="1">
    <location>
        <begin position="1"/>
        <end position="10"/>
    </location>
</feature>
<reference evidence="2 3" key="1">
    <citation type="journal article" date="2013" name="Chin. Sci. Bull.">
        <title>Genome survey uncovers the secrets of sex and lifestyle in caterpillar fungus.</title>
        <authorList>
            <person name="Hu X."/>
            <person name="Zhang Y."/>
            <person name="Xiao G."/>
            <person name="Zheng P."/>
            <person name="Xia Y."/>
            <person name="Zhang X."/>
            <person name="St Leger R.J."/>
            <person name="Liu X."/>
            <person name="Wang C."/>
        </authorList>
    </citation>
    <scope>NUCLEOTIDE SEQUENCE [LARGE SCALE GENOMIC DNA]</scope>
    <source>
        <strain evidence="3">Co18 / CGMCC 3.14243</strain>
        <tissue evidence="2">Fruit-body</tissue>
    </source>
</reference>
<proteinExistence type="predicted"/>
<feature type="region of interest" description="Disordered" evidence="1">
    <location>
        <begin position="1"/>
        <end position="22"/>
    </location>
</feature>
<sequence length="88" mass="9797">MSNPNAPGPAPEATKPDDNPLPGWLEGIDIFGSYQNKADIALWETDVTHDNTNEKAVTTHVARFIIVNVGSTIHRYELFTDFQEHFDG</sequence>
<evidence type="ECO:0000313" key="2">
    <source>
        <dbReference type="EMBL" id="EQL00611.1"/>
    </source>
</evidence>
<protein>
    <submittedName>
        <fullName evidence="2">Uncharacterized protein</fullName>
    </submittedName>
</protein>
<dbReference type="HOGENOM" id="CLU_2469688_0_0_1"/>
<organism evidence="2 3">
    <name type="scientific">Ophiocordyceps sinensis (strain Co18 / CGMCC 3.14243)</name>
    <name type="common">Yarsagumba caterpillar fungus</name>
    <name type="synonym">Hirsutella sinensis</name>
    <dbReference type="NCBI Taxonomy" id="911162"/>
    <lineage>
        <taxon>Eukaryota</taxon>
        <taxon>Fungi</taxon>
        <taxon>Dikarya</taxon>
        <taxon>Ascomycota</taxon>
        <taxon>Pezizomycotina</taxon>
        <taxon>Sordariomycetes</taxon>
        <taxon>Hypocreomycetidae</taxon>
        <taxon>Hypocreales</taxon>
        <taxon>Ophiocordycipitaceae</taxon>
        <taxon>Ophiocordyceps</taxon>
    </lineage>
</organism>
<evidence type="ECO:0000256" key="1">
    <source>
        <dbReference type="SAM" id="MobiDB-lite"/>
    </source>
</evidence>
<dbReference type="EMBL" id="KE652751">
    <property type="protein sequence ID" value="EQL00611.1"/>
    <property type="molecule type" value="Genomic_DNA"/>
</dbReference>
<accession>T5ADY7</accession>
<dbReference type="AlphaFoldDB" id="T5ADY7"/>
<dbReference type="Proteomes" id="UP000019374">
    <property type="component" value="Unassembled WGS sequence"/>
</dbReference>